<evidence type="ECO:0000256" key="1">
    <source>
        <dbReference type="SAM" id="MobiDB-lite"/>
    </source>
</evidence>
<evidence type="ECO:0000313" key="3">
    <source>
        <dbReference type="EMBL" id="AIZ45166.1"/>
    </source>
</evidence>
<dbReference type="Proteomes" id="UP000030634">
    <property type="component" value="Chromosome"/>
</dbReference>
<dbReference type="Pfam" id="PF13032">
    <property type="entry name" value="RNaseH_pPIWI_RE"/>
    <property type="match status" value="1"/>
</dbReference>
<protein>
    <recommendedName>
        <fullName evidence="2">pPIWI-RE RNaseH domain-containing protein</fullName>
    </recommendedName>
</protein>
<evidence type="ECO:0000259" key="2">
    <source>
        <dbReference type="Pfam" id="PF13032"/>
    </source>
</evidence>
<dbReference type="RefSeq" id="WP_039683891.1">
    <property type="nucleotide sequence ID" value="NZ_CP010028.1"/>
</dbReference>
<evidence type="ECO:0000313" key="4">
    <source>
        <dbReference type="Proteomes" id="UP000030634"/>
    </source>
</evidence>
<sequence length="646" mass="69142">MAKPTSPTTANIRGIPQLTTKNGAAPDVHGGSTAPSTESFARDPGQTKPLCFSLPEGATLATPPLHVLVWQPQAAEALGRVGVLLRHTLLKSGALPTRSLAALAELYVPGLQRVEARMGTGYGDQKGELAWSNEPDRNRLMGGAMVMVERWIIGALDEIGRARPEDAGLHAALEDFRTLHARGALFAIQTLPGKVYAWGEHANDTARPGQPMSYPALADAVVTALHSHELLPGHGVMRRVIPRHRQGRAELIGEPVWDDDGQASSLALRVRVLSLPGLSRPLIALEAYRKCWETTPDAPPGHVTGYVLGDETTRPAHAFTLSAGASPHSINSEHRELARAYSLNAPTRALKRGGGRARVVTQQRGQDGQRVMASVPEHDKVTVLRGAAALVAPLGLTPWTGVREIGALPEVVLGFTALPLGTVCGALVFRVWTHSGDVEARVAFDMPANQPGLSPWEPVPQALARLAGVQPMTLNAATSQAQFQRVVEQAIQNELEEGRAPLVTVDSTHAVALWPWLADRRMDPQQIEFAQLGRRDVQEAWQRAGVRMVRIRQDNAPPVVLAGTGRGAPRLLRVQDTTIPTYLASGPRVGPDAHAPCPVELSVLLTQPGDEPDRLAGLVSELLSGYGNHGGPVLPTPLDLEGLMRG</sequence>
<dbReference type="AlphaFoldDB" id="A0A0A7KG93"/>
<feature type="region of interest" description="Disordered" evidence="1">
    <location>
        <begin position="1"/>
        <end position="48"/>
    </location>
</feature>
<name>A0A0A7KG93_9DEIO</name>
<dbReference type="HOGENOM" id="CLU_423741_0_0_0"/>
<accession>A0A0A7KG93</accession>
<dbReference type="InterPro" id="IPR024996">
    <property type="entry name" value="RNaseH_pPIWI_RE"/>
</dbReference>
<feature type="compositionally biased region" description="Polar residues" evidence="1">
    <location>
        <begin position="1"/>
        <end position="22"/>
    </location>
</feature>
<organism evidence="3 4">
    <name type="scientific">Deinococcus radiopugnans</name>
    <dbReference type="NCBI Taxonomy" id="57497"/>
    <lineage>
        <taxon>Bacteria</taxon>
        <taxon>Thermotogati</taxon>
        <taxon>Deinococcota</taxon>
        <taxon>Deinococci</taxon>
        <taxon>Deinococcales</taxon>
        <taxon>Deinococcaceae</taxon>
        <taxon>Deinococcus</taxon>
    </lineage>
</organism>
<reference evidence="4" key="1">
    <citation type="submission" date="2014-11" db="EMBL/GenBank/DDBJ databases">
        <title>Hymenobacter sp. DG25B genome submission.</title>
        <authorList>
            <person name="Jung H.-Y."/>
            <person name="Kim M.K."/>
            <person name="Srinivasan S."/>
            <person name="Lim S."/>
        </authorList>
    </citation>
    <scope>NUCLEOTIDE SEQUENCE [LARGE SCALE GENOMIC DNA]</scope>
    <source>
        <strain evidence="4">DY59</strain>
    </source>
</reference>
<gene>
    <name evidence="3" type="ORF">QR90_08700</name>
</gene>
<proteinExistence type="predicted"/>
<dbReference type="EMBL" id="CP010028">
    <property type="protein sequence ID" value="AIZ45166.1"/>
    <property type="molecule type" value="Genomic_DNA"/>
</dbReference>
<dbReference type="KEGG" id="dsw:QR90_08700"/>
<feature type="domain" description="pPIWI-RE RNaseH" evidence="2">
    <location>
        <begin position="447"/>
        <end position="556"/>
    </location>
</feature>